<sequence length="147" mass="16319">MKKMYAAFENLFGGGKVYEPTSQSQSSPVTITSFSQPNVLKKRMEEEKMTHGGTVTANLSPVRLDMDHGEVVMYFCPMKTIQVLHIQRDGDGGSIPVDAKIEGLRVPRHLKSGFYDLKNVEVTSNGAIMVKATEATTWEFVESSFPE</sequence>
<reference evidence="1" key="1">
    <citation type="journal article" date="2014" name="Int. J. Syst. Evol. Microbiol.">
        <title>Complete genome sequence of Corynebacterium casei LMG S-19264T (=DSM 44701T), isolated from a smear-ripened cheese.</title>
        <authorList>
            <consortium name="US DOE Joint Genome Institute (JGI-PGF)"/>
            <person name="Walter F."/>
            <person name="Albersmeier A."/>
            <person name="Kalinowski J."/>
            <person name="Ruckert C."/>
        </authorList>
    </citation>
    <scope>NUCLEOTIDE SEQUENCE</scope>
    <source>
        <strain evidence="1">CGMCC 1.15448</strain>
    </source>
</reference>
<dbReference type="EMBL" id="BMJC01000001">
    <property type="protein sequence ID" value="GGA84698.1"/>
    <property type="molecule type" value="Genomic_DNA"/>
</dbReference>
<dbReference type="RefSeq" id="WP_188928134.1">
    <property type="nucleotide sequence ID" value="NZ_BMJC01000001.1"/>
</dbReference>
<organism evidence="1 2">
    <name type="scientific">Puia dinghuensis</name>
    <dbReference type="NCBI Taxonomy" id="1792502"/>
    <lineage>
        <taxon>Bacteria</taxon>
        <taxon>Pseudomonadati</taxon>
        <taxon>Bacteroidota</taxon>
        <taxon>Chitinophagia</taxon>
        <taxon>Chitinophagales</taxon>
        <taxon>Chitinophagaceae</taxon>
        <taxon>Puia</taxon>
    </lineage>
</organism>
<reference evidence="1" key="2">
    <citation type="submission" date="2020-09" db="EMBL/GenBank/DDBJ databases">
        <authorList>
            <person name="Sun Q."/>
            <person name="Zhou Y."/>
        </authorList>
    </citation>
    <scope>NUCLEOTIDE SEQUENCE</scope>
    <source>
        <strain evidence="1">CGMCC 1.15448</strain>
    </source>
</reference>
<name>A0A8J2U7V0_9BACT</name>
<evidence type="ECO:0000313" key="1">
    <source>
        <dbReference type="EMBL" id="GGA84698.1"/>
    </source>
</evidence>
<accession>A0A8J2U7V0</accession>
<gene>
    <name evidence="1" type="ORF">GCM10011511_04660</name>
</gene>
<dbReference type="Proteomes" id="UP000607559">
    <property type="component" value="Unassembled WGS sequence"/>
</dbReference>
<keyword evidence="2" id="KW-1185">Reference proteome</keyword>
<protein>
    <submittedName>
        <fullName evidence="1">Uncharacterized protein</fullName>
    </submittedName>
</protein>
<evidence type="ECO:0000313" key="2">
    <source>
        <dbReference type="Proteomes" id="UP000607559"/>
    </source>
</evidence>
<proteinExistence type="predicted"/>
<comment type="caution">
    <text evidence="1">The sequence shown here is derived from an EMBL/GenBank/DDBJ whole genome shotgun (WGS) entry which is preliminary data.</text>
</comment>
<dbReference type="AlphaFoldDB" id="A0A8J2U7V0"/>